<evidence type="ECO:0000313" key="3">
    <source>
        <dbReference type="EMBL" id="JAS19905.1"/>
    </source>
</evidence>
<protein>
    <submittedName>
        <fullName evidence="3">Uncharacterized protein</fullName>
    </submittedName>
</protein>
<keyword evidence="2" id="KW-1133">Transmembrane helix</keyword>
<dbReference type="EMBL" id="GEDC01005233">
    <property type="protein sequence ID" value="JAS32065.1"/>
    <property type="molecule type" value="Transcribed_RNA"/>
</dbReference>
<reference evidence="3" key="1">
    <citation type="submission" date="2015-12" db="EMBL/GenBank/DDBJ databases">
        <title>De novo transcriptome assembly of four potential Pierce s Disease insect vectors from Arizona vineyards.</title>
        <authorList>
            <person name="Tassone E.E."/>
        </authorList>
    </citation>
    <scope>NUCLEOTIDE SEQUENCE</scope>
</reference>
<keyword evidence="2" id="KW-0472">Membrane</keyword>
<accession>A0A1B6D2V6</accession>
<evidence type="ECO:0000313" key="4">
    <source>
        <dbReference type="EMBL" id="JAS32065.1"/>
    </source>
</evidence>
<evidence type="ECO:0000256" key="2">
    <source>
        <dbReference type="SAM" id="Phobius"/>
    </source>
</evidence>
<name>A0A1B6D2V6_9HEMI</name>
<sequence length="114" mass="12495">IGPMMKLDVANHNETISNHFHFILILITLVYNKIRPTQRLGMSIKAVVDRVNCYSLSRIVPPFSEFAKDIRMEKGKDKGAPQNPNKPAGGAADKGAEKGGSKPVPQGQKKGQKK</sequence>
<feature type="non-terminal residue" evidence="3">
    <location>
        <position position="1"/>
    </location>
</feature>
<dbReference type="EMBL" id="GEDC01017393">
    <property type="protein sequence ID" value="JAS19905.1"/>
    <property type="molecule type" value="Transcribed_RNA"/>
</dbReference>
<organism evidence="3">
    <name type="scientific">Clastoptera arizonana</name>
    <name type="common">Arizona spittle bug</name>
    <dbReference type="NCBI Taxonomy" id="38151"/>
    <lineage>
        <taxon>Eukaryota</taxon>
        <taxon>Metazoa</taxon>
        <taxon>Ecdysozoa</taxon>
        <taxon>Arthropoda</taxon>
        <taxon>Hexapoda</taxon>
        <taxon>Insecta</taxon>
        <taxon>Pterygota</taxon>
        <taxon>Neoptera</taxon>
        <taxon>Paraneoptera</taxon>
        <taxon>Hemiptera</taxon>
        <taxon>Auchenorrhyncha</taxon>
        <taxon>Cercopoidea</taxon>
        <taxon>Clastopteridae</taxon>
        <taxon>Clastoptera</taxon>
    </lineage>
</organism>
<dbReference type="AlphaFoldDB" id="A0A1B6D2V6"/>
<gene>
    <name evidence="3" type="ORF">g.6791</name>
    <name evidence="4" type="ORF">g.6792</name>
</gene>
<keyword evidence="2" id="KW-0812">Transmembrane</keyword>
<evidence type="ECO:0000256" key="1">
    <source>
        <dbReference type="SAM" id="MobiDB-lite"/>
    </source>
</evidence>
<feature type="transmembrane region" description="Helical" evidence="2">
    <location>
        <begin position="16"/>
        <end position="34"/>
    </location>
</feature>
<proteinExistence type="predicted"/>
<feature type="region of interest" description="Disordered" evidence="1">
    <location>
        <begin position="71"/>
        <end position="114"/>
    </location>
</feature>
<feature type="compositionally biased region" description="Low complexity" evidence="1">
    <location>
        <begin position="101"/>
        <end position="114"/>
    </location>
</feature>